<name>A0A316FUR0_9ACTN</name>
<comment type="caution">
    <text evidence="3">The sequence shown here is derived from an EMBL/GenBank/DDBJ whole genome shotgun (WGS) entry which is preliminary data.</text>
</comment>
<feature type="transmembrane region" description="Helical" evidence="2">
    <location>
        <begin position="56"/>
        <end position="85"/>
    </location>
</feature>
<keyword evidence="2" id="KW-0472">Membrane</keyword>
<dbReference type="RefSeq" id="WP_203896070.1">
    <property type="nucleotide sequence ID" value="NZ_BONA01000014.1"/>
</dbReference>
<evidence type="ECO:0000256" key="2">
    <source>
        <dbReference type="SAM" id="Phobius"/>
    </source>
</evidence>
<dbReference type="EMBL" id="QGGR01000001">
    <property type="protein sequence ID" value="PWK52524.1"/>
    <property type="molecule type" value="Genomic_DNA"/>
</dbReference>
<dbReference type="AlphaFoldDB" id="A0A316FUR0"/>
<feature type="transmembrane region" description="Helical" evidence="2">
    <location>
        <begin position="138"/>
        <end position="161"/>
    </location>
</feature>
<evidence type="ECO:0000313" key="4">
    <source>
        <dbReference type="Proteomes" id="UP000245697"/>
    </source>
</evidence>
<proteinExistence type="predicted"/>
<feature type="transmembrane region" description="Helical" evidence="2">
    <location>
        <begin position="106"/>
        <end position="126"/>
    </location>
</feature>
<sequence>MTRLFSRPLAASAAGGPPLTVSSSTGTDGAAPDWPREDEPEYRPDWRERFALGTDLALIGVVVTVAALPVLTLTAALAAGSAAVHHRYREGRLPAFRPLLRQYGRSILPGIPFVLVAVLLLVDLMALSRGLVPGGTPVLLLTGGVACLLAGMATLALVAVGRDPGTPWRAALAWSWSRTSQRLWSALAPALAGVLAFFLALSVPATIPLVIGFHLFAAHVISDRLASSSSIRGGHHPTA</sequence>
<accession>A0A316FUR0</accession>
<protein>
    <submittedName>
        <fullName evidence="3">Uncharacterized protein</fullName>
    </submittedName>
</protein>
<gene>
    <name evidence="3" type="ORF">BC793_101533</name>
</gene>
<feature type="region of interest" description="Disordered" evidence="1">
    <location>
        <begin position="1"/>
        <end position="41"/>
    </location>
</feature>
<evidence type="ECO:0000256" key="1">
    <source>
        <dbReference type="SAM" id="MobiDB-lite"/>
    </source>
</evidence>
<reference evidence="3 4" key="1">
    <citation type="submission" date="2018-05" db="EMBL/GenBank/DDBJ databases">
        <title>Genomic Encyclopedia of Archaeal and Bacterial Type Strains, Phase II (KMG-II): from individual species to whole genera.</title>
        <authorList>
            <person name="Goeker M."/>
        </authorList>
    </citation>
    <scope>NUCLEOTIDE SEQUENCE [LARGE SCALE GENOMIC DNA]</scope>
    <source>
        <strain evidence="3 4">DSM 45184</strain>
    </source>
</reference>
<organism evidence="3 4">
    <name type="scientific">Actinoplanes xinjiangensis</name>
    <dbReference type="NCBI Taxonomy" id="512350"/>
    <lineage>
        <taxon>Bacteria</taxon>
        <taxon>Bacillati</taxon>
        <taxon>Actinomycetota</taxon>
        <taxon>Actinomycetes</taxon>
        <taxon>Micromonosporales</taxon>
        <taxon>Micromonosporaceae</taxon>
        <taxon>Actinoplanes</taxon>
    </lineage>
</organism>
<evidence type="ECO:0000313" key="3">
    <source>
        <dbReference type="EMBL" id="PWK52524.1"/>
    </source>
</evidence>
<feature type="compositionally biased region" description="Low complexity" evidence="1">
    <location>
        <begin position="8"/>
        <end position="19"/>
    </location>
</feature>
<dbReference type="Proteomes" id="UP000245697">
    <property type="component" value="Unassembled WGS sequence"/>
</dbReference>
<keyword evidence="2" id="KW-1133">Transmembrane helix</keyword>
<keyword evidence="2" id="KW-0812">Transmembrane</keyword>
<keyword evidence="4" id="KW-1185">Reference proteome</keyword>